<keyword evidence="1" id="KW-0805">Transcription regulation</keyword>
<dbReference type="InterPro" id="IPR050109">
    <property type="entry name" value="HTH-type_TetR-like_transc_reg"/>
</dbReference>
<accession>A0ABP6GTB9</accession>
<comment type="caution">
    <text evidence="6">The sequence shown here is derived from an EMBL/GenBank/DDBJ whole genome shotgun (WGS) entry which is preliminary data.</text>
</comment>
<evidence type="ECO:0000259" key="5">
    <source>
        <dbReference type="PROSITE" id="PS50977"/>
    </source>
</evidence>
<dbReference type="PANTHER" id="PTHR30055">
    <property type="entry name" value="HTH-TYPE TRANSCRIPTIONAL REGULATOR RUTR"/>
    <property type="match status" value="1"/>
</dbReference>
<evidence type="ECO:0000256" key="3">
    <source>
        <dbReference type="ARBA" id="ARBA00023163"/>
    </source>
</evidence>
<gene>
    <name evidence="6" type="ORF">GCM10010439_40890</name>
</gene>
<dbReference type="InterPro" id="IPR001647">
    <property type="entry name" value="HTH_TetR"/>
</dbReference>
<keyword evidence="2 4" id="KW-0238">DNA-binding</keyword>
<evidence type="ECO:0000256" key="1">
    <source>
        <dbReference type="ARBA" id="ARBA00023015"/>
    </source>
</evidence>
<organism evidence="6 7">
    <name type="scientific">Actinocorallia aurantiaca</name>
    <dbReference type="NCBI Taxonomy" id="46204"/>
    <lineage>
        <taxon>Bacteria</taxon>
        <taxon>Bacillati</taxon>
        <taxon>Actinomycetota</taxon>
        <taxon>Actinomycetes</taxon>
        <taxon>Streptosporangiales</taxon>
        <taxon>Thermomonosporaceae</taxon>
        <taxon>Actinocorallia</taxon>
    </lineage>
</organism>
<dbReference type="PANTHER" id="PTHR30055:SF234">
    <property type="entry name" value="HTH-TYPE TRANSCRIPTIONAL REGULATOR BETI"/>
    <property type="match status" value="1"/>
</dbReference>
<feature type="domain" description="HTH tetR-type" evidence="5">
    <location>
        <begin position="3"/>
        <end position="63"/>
    </location>
</feature>
<dbReference type="EMBL" id="BAAATZ010000016">
    <property type="protein sequence ID" value="GAA2729733.1"/>
    <property type="molecule type" value="Genomic_DNA"/>
</dbReference>
<feature type="DNA-binding region" description="H-T-H motif" evidence="4">
    <location>
        <begin position="26"/>
        <end position="45"/>
    </location>
</feature>
<dbReference type="RefSeq" id="WP_344452152.1">
    <property type="nucleotide sequence ID" value="NZ_BAAATZ010000016.1"/>
</dbReference>
<dbReference type="Pfam" id="PF00440">
    <property type="entry name" value="TetR_N"/>
    <property type="match status" value="1"/>
</dbReference>
<keyword evidence="7" id="KW-1185">Reference proteome</keyword>
<sequence>MAADTREKLVRGALETLRTRGMAGASARHIAATAGVNQALVFHHFGSVHGLLAAACEFGAREQVDAYRAGFQRVRSLTELLELGRTIRADERTDLAMLAQLLAGAQAAPELAPATAAGLALWSEEIERVLHRVLTATPLAEFVDVGGLSRAVTAAFIGLDLYEGVDPKEADRAIASLEQLGRLIAVLEDLGPVTRLAIRTQLRRGTR</sequence>
<dbReference type="InterPro" id="IPR009057">
    <property type="entry name" value="Homeodomain-like_sf"/>
</dbReference>
<keyword evidence="3" id="KW-0804">Transcription</keyword>
<protein>
    <recommendedName>
        <fullName evidence="5">HTH tetR-type domain-containing protein</fullName>
    </recommendedName>
</protein>
<evidence type="ECO:0000313" key="7">
    <source>
        <dbReference type="Proteomes" id="UP001501842"/>
    </source>
</evidence>
<name>A0ABP6GTB9_9ACTN</name>
<dbReference type="PRINTS" id="PR00455">
    <property type="entry name" value="HTHTETR"/>
</dbReference>
<evidence type="ECO:0000256" key="2">
    <source>
        <dbReference type="ARBA" id="ARBA00023125"/>
    </source>
</evidence>
<evidence type="ECO:0000313" key="6">
    <source>
        <dbReference type="EMBL" id="GAA2729733.1"/>
    </source>
</evidence>
<dbReference type="Proteomes" id="UP001501842">
    <property type="component" value="Unassembled WGS sequence"/>
</dbReference>
<reference evidence="7" key="1">
    <citation type="journal article" date="2019" name="Int. J. Syst. Evol. Microbiol.">
        <title>The Global Catalogue of Microorganisms (GCM) 10K type strain sequencing project: providing services to taxonomists for standard genome sequencing and annotation.</title>
        <authorList>
            <consortium name="The Broad Institute Genomics Platform"/>
            <consortium name="The Broad Institute Genome Sequencing Center for Infectious Disease"/>
            <person name="Wu L."/>
            <person name="Ma J."/>
        </authorList>
    </citation>
    <scope>NUCLEOTIDE SEQUENCE [LARGE SCALE GENOMIC DNA]</scope>
    <source>
        <strain evidence="7">JCM 8201</strain>
    </source>
</reference>
<proteinExistence type="predicted"/>
<dbReference type="Gene3D" id="1.10.357.10">
    <property type="entry name" value="Tetracycline Repressor, domain 2"/>
    <property type="match status" value="1"/>
</dbReference>
<dbReference type="PROSITE" id="PS50977">
    <property type="entry name" value="HTH_TETR_2"/>
    <property type="match status" value="1"/>
</dbReference>
<evidence type="ECO:0000256" key="4">
    <source>
        <dbReference type="PROSITE-ProRule" id="PRU00335"/>
    </source>
</evidence>
<dbReference type="SUPFAM" id="SSF46689">
    <property type="entry name" value="Homeodomain-like"/>
    <property type="match status" value="1"/>
</dbReference>